<dbReference type="EMBL" id="RYZW01000088">
    <property type="protein sequence ID" value="TDZ49801.1"/>
    <property type="molecule type" value="Genomic_DNA"/>
</dbReference>
<comment type="catalytic activity">
    <reaction evidence="7">
        <text>L-threonyl-[protein] + ATP = O-phospho-L-threonyl-[protein] + ADP + H(+)</text>
        <dbReference type="Rhea" id="RHEA:46608"/>
        <dbReference type="Rhea" id="RHEA-COMP:11060"/>
        <dbReference type="Rhea" id="RHEA-COMP:11605"/>
        <dbReference type="ChEBI" id="CHEBI:15378"/>
        <dbReference type="ChEBI" id="CHEBI:30013"/>
        <dbReference type="ChEBI" id="CHEBI:30616"/>
        <dbReference type="ChEBI" id="CHEBI:61977"/>
        <dbReference type="ChEBI" id="CHEBI:456216"/>
        <dbReference type="EC" id="2.7.11.1"/>
    </reaction>
</comment>
<dbReference type="Proteomes" id="UP000295703">
    <property type="component" value="Unassembled WGS sequence"/>
</dbReference>
<evidence type="ECO:0000256" key="4">
    <source>
        <dbReference type="ARBA" id="ARBA00022741"/>
    </source>
</evidence>
<dbReference type="STRING" id="5466.A0A4R8R0Z9"/>
<keyword evidence="2" id="KW-0723">Serine/threonine-protein kinase</keyword>
<dbReference type="SUPFAM" id="SSF50998">
    <property type="entry name" value="Quinoprotein alcohol dehydrogenase-like"/>
    <property type="match status" value="1"/>
</dbReference>
<evidence type="ECO:0000256" key="5">
    <source>
        <dbReference type="ARBA" id="ARBA00022777"/>
    </source>
</evidence>
<dbReference type="Pfam" id="PF00069">
    <property type="entry name" value="Pkinase"/>
    <property type="match status" value="1"/>
</dbReference>
<proteinExistence type="predicted"/>
<dbReference type="Gene3D" id="2.130.10.10">
    <property type="entry name" value="YVTN repeat-like/Quinoprotein amine dehydrogenase"/>
    <property type="match status" value="2"/>
</dbReference>
<keyword evidence="4" id="KW-0547">Nucleotide-binding</keyword>
<name>A0A4R8R0Z9_COLTR</name>
<comment type="catalytic activity">
    <reaction evidence="8">
        <text>L-seryl-[protein] + ATP = O-phospho-L-seryl-[protein] + ADP + H(+)</text>
        <dbReference type="Rhea" id="RHEA:17989"/>
        <dbReference type="Rhea" id="RHEA-COMP:9863"/>
        <dbReference type="Rhea" id="RHEA-COMP:11604"/>
        <dbReference type="ChEBI" id="CHEBI:15378"/>
        <dbReference type="ChEBI" id="CHEBI:29999"/>
        <dbReference type="ChEBI" id="CHEBI:30616"/>
        <dbReference type="ChEBI" id="CHEBI:83421"/>
        <dbReference type="ChEBI" id="CHEBI:456216"/>
        <dbReference type="EC" id="2.7.11.1"/>
    </reaction>
</comment>
<dbReference type="InterPro" id="IPR011047">
    <property type="entry name" value="Quinoprotein_ADH-like_sf"/>
</dbReference>
<evidence type="ECO:0000313" key="10">
    <source>
        <dbReference type="EMBL" id="TDZ49801.1"/>
    </source>
</evidence>
<dbReference type="PANTHER" id="PTHR24361">
    <property type="entry name" value="MITOGEN-ACTIVATED KINASE KINASE KINASE"/>
    <property type="match status" value="1"/>
</dbReference>
<dbReference type="AlphaFoldDB" id="A0A4R8R0Z9"/>
<keyword evidence="3" id="KW-0808">Transferase</keyword>
<reference evidence="10 11" key="1">
    <citation type="submission" date="2018-12" db="EMBL/GenBank/DDBJ databases">
        <title>Genome sequence and assembly of Colletotrichum trifolii.</title>
        <authorList>
            <person name="Gan P."/>
            <person name="Shirasu K."/>
        </authorList>
    </citation>
    <scope>NUCLEOTIDE SEQUENCE [LARGE SCALE GENOMIC DNA]</scope>
    <source>
        <strain evidence="10 11">543-2</strain>
    </source>
</reference>
<protein>
    <recommendedName>
        <fullName evidence="1">non-specific serine/threonine protein kinase</fullName>
        <ecNumber evidence="1">2.7.11.1</ecNumber>
    </recommendedName>
</protein>
<dbReference type="GO" id="GO:0005737">
    <property type="term" value="C:cytoplasm"/>
    <property type="evidence" value="ECO:0007669"/>
    <property type="project" value="TreeGrafter"/>
</dbReference>
<dbReference type="GO" id="GO:0005524">
    <property type="term" value="F:ATP binding"/>
    <property type="evidence" value="ECO:0007669"/>
    <property type="project" value="UniProtKB-KW"/>
</dbReference>
<feature type="domain" description="Protein kinase" evidence="9">
    <location>
        <begin position="45"/>
        <end position="321"/>
    </location>
</feature>
<evidence type="ECO:0000256" key="6">
    <source>
        <dbReference type="ARBA" id="ARBA00022840"/>
    </source>
</evidence>
<dbReference type="InterPro" id="IPR011009">
    <property type="entry name" value="Kinase-like_dom_sf"/>
</dbReference>
<dbReference type="PROSITE" id="PS50011">
    <property type="entry name" value="PROTEIN_KINASE_DOM"/>
    <property type="match status" value="1"/>
</dbReference>
<keyword evidence="6" id="KW-0067">ATP-binding</keyword>
<keyword evidence="11" id="KW-1185">Reference proteome</keyword>
<keyword evidence="5 10" id="KW-0418">Kinase</keyword>
<evidence type="ECO:0000256" key="3">
    <source>
        <dbReference type="ARBA" id="ARBA00022679"/>
    </source>
</evidence>
<gene>
    <name evidence="10" type="primary">mlkA</name>
    <name evidence="10" type="ORF">CTRI78_v007844</name>
</gene>
<accession>A0A4R8R0Z9</accession>
<dbReference type="InterPro" id="IPR053235">
    <property type="entry name" value="Ser_Thr_kinase"/>
</dbReference>
<dbReference type="InterPro" id="IPR015943">
    <property type="entry name" value="WD40/YVTN_repeat-like_dom_sf"/>
</dbReference>
<evidence type="ECO:0000256" key="8">
    <source>
        <dbReference type="ARBA" id="ARBA00048679"/>
    </source>
</evidence>
<dbReference type="GO" id="GO:0004674">
    <property type="term" value="F:protein serine/threonine kinase activity"/>
    <property type="evidence" value="ECO:0007669"/>
    <property type="project" value="UniProtKB-KW"/>
</dbReference>
<comment type="caution">
    <text evidence="10">The sequence shown here is derived from an EMBL/GenBank/DDBJ whole genome shotgun (WGS) entry which is preliminary data.</text>
</comment>
<dbReference type="Gene3D" id="1.10.510.10">
    <property type="entry name" value="Transferase(Phosphotransferase) domain 1"/>
    <property type="match status" value="1"/>
</dbReference>
<evidence type="ECO:0000259" key="9">
    <source>
        <dbReference type="PROSITE" id="PS50011"/>
    </source>
</evidence>
<evidence type="ECO:0000256" key="1">
    <source>
        <dbReference type="ARBA" id="ARBA00012513"/>
    </source>
</evidence>
<organism evidence="10 11">
    <name type="scientific">Colletotrichum trifolii</name>
    <dbReference type="NCBI Taxonomy" id="5466"/>
    <lineage>
        <taxon>Eukaryota</taxon>
        <taxon>Fungi</taxon>
        <taxon>Dikarya</taxon>
        <taxon>Ascomycota</taxon>
        <taxon>Pezizomycotina</taxon>
        <taxon>Sordariomycetes</taxon>
        <taxon>Hypocreomycetidae</taxon>
        <taxon>Glomerellales</taxon>
        <taxon>Glomerellaceae</taxon>
        <taxon>Colletotrichum</taxon>
        <taxon>Colletotrichum orbiculare species complex</taxon>
    </lineage>
</organism>
<dbReference type="PANTHER" id="PTHR24361:SF433">
    <property type="entry name" value="PROTEIN KINASE DOMAIN-CONTAINING PROTEIN"/>
    <property type="match status" value="1"/>
</dbReference>
<evidence type="ECO:0000256" key="2">
    <source>
        <dbReference type="ARBA" id="ARBA00022527"/>
    </source>
</evidence>
<sequence>MALDAMVAEEAARLVEETELAVRIGPDETVIHTHNENGLPREEHWKSESYLGSGGLGLVFREKCVVGKSFGYLRAVKEMPRPRARNDNDVDVLKELAGLALISQPEYEAIFVRLLGWYQTPSKVFVAMEYLPQGDLHAHLMDQGPMTESQAKLIIRQVLRGLAYVHEHNMAHRGVKTSNILIKTKPPGNEWWVKLADFGISKRPKRTLSMSVAAGDTLGFVAPEILGLSAIPEDMTKQVAAQKGDIWATGETLHFMLTCSHSFGENLEALREYSIDSRQFPNERLLGQGVTGPCAAFVQELMCSHLKLRPDVNQALDHVWARMPNHYSTSFSRLSCTVRCRGLEPPSVVFTNDGERVLVVSPEKLYLVQSATGNVVKSYESADRTFAAAAISPDGKFAMVLEDTGRLSRFDAAKLKLLEERGPFGKMPAGDCFVTYSHDGRYVATAHAGNFVIWQLNGSALPTAGTWRTGNFTVRSLQFTADDKKIVLALDRAVYIVPIVAGFSAYSNSRGEDVVNYPVLGSVSAISPTGVDYMHCDENYIYIWRDSAGCWRRQYYHSVPFQDAVFSASGATVATMDAQGGVALWRAMSMSEVGCLKFPEVSVSRVAVSPPLGKYIAMGLMDQKGPKVIVREIFMSLALSAPDAQRLIASFNVALDVSLRASSKERGWTWHLAIGASIKASDKKNNDHTFSKS</sequence>
<dbReference type="EC" id="2.7.11.1" evidence="1"/>
<evidence type="ECO:0000313" key="11">
    <source>
        <dbReference type="Proteomes" id="UP000295703"/>
    </source>
</evidence>
<dbReference type="SUPFAM" id="SSF56112">
    <property type="entry name" value="Protein kinase-like (PK-like)"/>
    <property type="match status" value="1"/>
</dbReference>
<dbReference type="InterPro" id="IPR000719">
    <property type="entry name" value="Prot_kinase_dom"/>
</dbReference>
<evidence type="ECO:0000256" key="7">
    <source>
        <dbReference type="ARBA" id="ARBA00047899"/>
    </source>
</evidence>